<accession>A0A383E5Z3</accession>
<proteinExistence type="predicted"/>
<dbReference type="AlphaFoldDB" id="A0A383E5Z3"/>
<protein>
    <submittedName>
        <fullName evidence="1">Uncharacterized protein</fullName>
    </submittedName>
</protein>
<gene>
    <name evidence="1" type="ORF">METZ01_LOCUS504659</name>
</gene>
<name>A0A383E5Z3_9ZZZZ</name>
<dbReference type="EMBL" id="UINC01222850">
    <property type="protein sequence ID" value="SVE51805.1"/>
    <property type="molecule type" value="Genomic_DNA"/>
</dbReference>
<organism evidence="1">
    <name type="scientific">marine metagenome</name>
    <dbReference type="NCBI Taxonomy" id="408172"/>
    <lineage>
        <taxon>unclassified sequences</taxon>
        <taxon>metagenomes</taxon>
        <taxon>ecological metagenomes</taxon>
    </lineage>
</organism>
<evidence type="ECO:0000313" key="1">
    <source>
        <dbReference type="EMBL" id="SVE51805.1"/>
    </source>
</evidence>
<reference evidence="1" key="1">
    <citation type="submission" date="2018-05" db="EMBL/GenBank/DDBJ databases">
        <authorList>
            <person name="Lanie J.A."/>
            <person name="Ng W.-L."/>
            <person name="Kazmierczak K.M."/>
            <person name="Andrzejewski T.M."/>
            <person name="Davidsen T.M."/>
            <person name="Wayne K.J."/>
            <person name="Tettelin H."/>
            <person name="Glass J.I."/>
            <person name="Rusch D."/>
            <person name="Podicherti R."/>
            <person name="Tsui H.-C.T."/>
            <person name="Winkler M.E."/>
        </authorList>
    </citation>
    <scope>NUCLEOTIDE SEQUENCE</scope>
</reference>
<sequence length="26" mass="2889">MFDLVSAIIASMFGTAETIEEILEEE</sequence>